<organism evidence="2 3">
    <name type="scientific">Halovenus salina</name>
    <dbReference type="NCBI Taxonomy" id="1510225"/>
    <lineage>
        <taxon>Archaea</taxon>
        <taxon>Methanobacteriati</taxon>
        <taxon>Methanobacteriota</taxon>
        <taxon>Stenosarchaea group</taxon>
        <taxon>Halobacteria</taxon>
        <taxon>Halobacteriales</taxon>
        <taxon>Haloarculaceae</taxon>
        <taxon>Halovenus</taxon>
    </lineage>
</organism>
<dbReference type="PROSITE" id="PS51257">
    <property type="entry name" value="PROKAR_LIPOPROTEIN"/>
    <property type="match status" value="1"/>
</dbReference>
<dbReference type="Proteomes" id="UP001596445">
    <property type="component" value="Unassembled WGS sequence"/>
</dbReference>
<dbReference type="AlphaFoldDB" id="A0ABD5VYI4"/>
<name>A0ABD5VYI4_9EURY</name>
<protein>
    <recommendedName>
        <fullName evidence="4">Outer membrane lipoprotein-sorting protein</fullName>
    </recommendedName>
</protein>
<comment type="caution">
    <text evidence="2">The sequence shown here is derived from an EMBL/GenBank/DDBJ whole genome shotgun (WGS) entry which is preliminary data.</text>
</comment>
<evidence type="ECO:0000313" key="3">
    <source>
        <dbReference type="Proteomes" id="UP001596445"/>
    </source>
</evidence>
<evidence type="ECO:0008006" key="4">
    <source>
        <dbReference type="Google" id="ProtNLM"/>
    </source>
</evidence>
<keyword evidence="3" id="KW-1185">Reference proteome</keyword>
<sequence>MMRLRAISAKESTRRHVLAVAGLAVTTGLAGCQDEGDGDDSGATEREEGADGSDGSGGGDDGETAPESLAPPEGTSESGIDDTAALVDATRQALTENGYDLEQELVNTAGGEETLSVTQQRRSSLASERRLFVFDASTETNRIYIEGRTQYVRGTSNGETIVESRELERDFAGTHPPEMLNDGESLGGILRIGTYVPTETVQRNGRRLLRFELDSADESGISGRVTEATGSVFVDTESVVHEANMSLEIEDNDGQIVTVAQSFVVHQLGEISVERPDWVDETDWSEG</sequence>
<proteinExistence type="predicted"/>
<dbReference type="EMBL" id="JBHSZI010000001">
    <property type="protein sequence ID" value="MFC7057807.1"/>
    <property type="molecule type" value="Genomic_DNA"/>
</dbReference>
<accession>A0ABD5VYI4</accession>
<dbReference type="RefSeq" id="WP_382184594.1">
    <property type="nucleotide sequence ID" value="NZ_JBHSZI010000001.1"/>
</dbReference>
<evidence type="ECO:0000256" key="1">
    <source>
        <dbReference type="SAM" id="MobiDB-lite"/>
    </source>
</evidence>
<evidence type="ECO:0000313" key="2">
    <source>
        <dbReference type="EMBL" id="MFC7057807.1"/>
    </source>
</evidence>
<feature type="region of interest" description="Disordered" evidence="1">
    <location>
        <begin position="29"/>
        <end position="81"/>
    </location>
</feature>
<reference evidence="2 3" key="1">
    <citation type="journal article" date="2019" name="Int. J. Syst. Evol. Microbiol.">
        <title>The Global Catalogue of Microorganisms (GCM) 10K type strain sequencing project: providing services to taxonomists for standard genome sequencing and annotation.</title>
        <authorList>
            <consortium name="The Broad Institute Genomics Platform"/>
            <consortium name="The Broad Institute Genome Sequencing Center for Infectious Disease"/>
            <person name="Wu L."/>
            <person name="Ma J."/>
        </authorList>
    </citation>
    <scope>NUCLEOTIDE SEQUENCE [LARGE SCALE GENOMIC DNA]</scope>
    <source>
        <strain evidence="2 3">JCM 30072</strain>
    </source>
</reference>
<gene>
    <name evidence="2" type="ORF">ACFQQG_06050</name>
</gene>